<evidence type="ECO:0000313" key="2">
    <source>
        <dbReference type="EMBL" id="GAF95429.1"/>
    </source>
</evidence>
<protein>
    <recommendedName>
        <fullName evidence="3">HEAT repeat domain-containing protein</fullName>
    </recommendedName>
</protein>
<organism evidence="2">
    <name type="scientific">marine sediment metagenome</name>
    <dbReference type="NCBI Taxonomy" id="412755"/>
    <lineage>
        <taxon>unclassified sequences</taxon>
        <taxon>metagenomes</taxon>
        <taxon>ecological metagenomes</taxon>
    </lineage>
</organism>
<feature type="non-terminal residue" evidence="2">
    <location>
        <position position="1"/>
    </location>
</feature>
<dbReference type="InterPro" id="IPR004155">
    <property type="entry name" value="PBS_lyase_HEAT"/>
</dbReference>
<dbReference type="SUPFAM" id="SSF48371">
    <property type="entry name" value="ARM repeat"/>
    <property type="match status" value="1"/>
</dbReference>
<reference evidence="2" key="1">
    <citation type="journal article" date="2014" name="Front. Microbiol.">
        <title>High frequency of phylogenetically diverse reductive dehalogenase-homologous genes in deep subseafloor sedimentary metagenomes.</title>
        <authorList>
            <person name="Kawai M."/>
            <person name="Futagami T."/>
            <person name="Toyoda A."/>
            <person name="Takaki Y."/>
            <person name="Nishi S."/>
            <person name="Hori S."/>
            <person name="Arai W."/>
            <person name="Tsubouchi T."/>
            <person name="Morono Y."/>
            <person name="Uchiyama I."/>
            <person name="Ito T."/>
            <person name="Fujiyama A."/>
            <person name="Inagaki F."/>
            <person name="Takami H."/>
        </authorList>
    </citation>
    <scope>NUCLEOTIDE SEQUENCE</scope>
    <source>
        <strain evidence="2">Expedition CK06-06</strain>
    </source>
</reference>
<name>X0TQA3_9ZZZZ</name>
<proteinExistence type="predicted"/>
<dbReference type="InterPro" id="IPR016024">
    <property type="entry name" value="ARM-type_fold"/>
</dbReference>
<dbReference type="InterPro" id="IPR011989">
    <property type="entry name" value="ARM-like"/>
</dbReference>
<dbReference type="Pfam" id="PF13646">
    <property type="entry name" value="HEAT_2"/>
    <property type="match status" value="1"/>
</dbReference>
<feature type="non-terminal residue" evidence="2">
    <location>
        <position position="273"/>
    </location>
</feature>
<dbReference type="AlphaFoldDB" id="X0TQA3"/>
<dbReference type="SMART" id="SM00567">
    <property type="entry name" value="EZ_HEAT"/>
    <property type="match status" value="4"/>
</dbReference>
<feature type="region of interest" description="Disordered" evidence="1">
    <location>
        <begin position="1"/>
        <end position="41"/>
    </location>
</feature>
<evidence type="ECO:0008006" key="3">
    <source>
        <dbReference type="Google" id="ProtNLM"/>
    </source>
</evidence>
<sequence length="273" mass="29319">ALIASLESNVADVNLAPEEASEEESDIDATLPHTDEQDEPAVVPTVEEIKPSIEADVIQEEPIGADVENIEEPEPEPILESEVEVDVEETEPEPIPEVELTGPVEVTVEDVQAADFKNGTERIIFTKALSDFTSADTAARVDAARAIGGIAHELSVRVLVAHMTDEPSAVVRQECIKALTTLEIAEGLSAIESALTDKTASVRLAAVWGVYRLAGIESLPKLLEILSDEDASVRRRTVTCIGWLGGQLKTIGDSQLHRVISALIERLDDSADS</sequence>
<dbReference type="EMBL" id="BARS01019847">
    <property type="protein sequence ID" value="GAF95429.1"/>
    <property type="molecule type" value="Genomic_DNA"/>
</dbReference>
<gene>
    <name evidence="2" type="ORF">S01H1_32092</name>
</gene>
<accession>X0TQA3</accession>
<dbReference type="Gene3D" id="1.25.10.10">
    <property type="entry name" value="Leucine-rich Repeat Variant"/>
    <property type="match status" value="1"/>
</dbReference>
<comment type="caution">
    <text evidence="2">The sequence shown here is derived from an EMBL/GenBank/DDBJ whole genome shotgun (WGS) entry which is preliminary data.</text>
</comment>
<evidence type="ECO:0000256" key="1">
    <source>
        <dbReference type="SAM" id="MobiDB-lite"/>
    </source>
</evidence>